<dbReference type="GeneTree" id="ENSGT00940000165414"/>
<dbReference type="EMBL" id="AGCU01098658">
    <property type="status" value="NOT_ANNOTATED_CDS"/>
    <property type="molecule type" value="Genomic_DNA"/>
</dbReference>
<dbReference type="InterPro" id="IPR002347">
    <property type="entry name" value="SDR_fam"/>
</dbReference>
<dbReference type="Gene3D" id="3.40.50.720">
    <property type="entry name" value="NAD(P)-binding Rossmann-like Domain"/>
    <property type="match status" value="1"/>
</dbReference>
<dbReference type="PANTHER" id="PTHR43391:SF1">
    <property type="entry name" value="RETINOL DEHYDROGENASE 8-LIKE ISOFORM X1"/>
    <property type="match status" value="1"/>
</dbReference>
<reference evidence="4" key="2">
    <citation type="journal article" date="2013" name="Nat. Genet.">
        <title>The draft genomes of soft-shell turtle and green sea turtle yield insights into the development and evolution of the turtle-specific body plan.</title>
        <authorList>
            <person name="Wang Z."/>
            <person name="Pascual-Anaya J."/>
            <person name="Zadissa A."/>
            <person name="Li W."/>
            <person name="Niimura Y."/>
            <person name="Huang Z."/>
            <person name="Li C."/>
            <person name="White S."/>
            <person name="Xiong Z."/>
            <person name="Fang D."/>
            <person name="Wang B."/>
            <person name="Ming Y."/>
            <person name="Chen Y."/>
            <person name="Zheng Y."/>
            <person name="Kuraku S."/>
            <person name="Pignatelli M."/>
            <person name="Herrero J."/>
            <person name="Beal K."/>
            <person name="Nozawa M."/>
            <person name="Li Q."/>
            <person name="Wang J."/>
            <person name="Zhang H."/>
            <person name="Yu L."/>
            <person name="Shigenobu S."/>
            <person name="Wang J."/>
            <person name="Liu J."/>
            <person name="Flicek P."/>
            <person name="Searle S."/>
            <person name="Wang J."/>
            <person name="Kuratani S."/>
            <person name="Yin Y."/>
            <person name="Aken B."/>
            <person name="Zhang G."/>
            <person name="Irie N."/>
        </authorList>
    </citation>
    <scope>NUCLEOTIDE SEQUENCE [LARGE SCALE GENOMIC DNA]</scope>
    <source>
        <strain evidence="4">Daiwa-1</strain>
    </source>
</reference>
<dbReference type="EMBL" id="AGCU01098659">
    <property type="status" value="NOT_ANNOTATED_CDS"/>
    <property type="molecule type" value="Genomic_DNA"/>
</dbReference>
<sequence length="124" mass="13811">MSCRNVLLTGCSSGIGLALAVRLARDELKRFRVIATMRNLDKRQELEKQAGPVLDETLEIRQMDVTSEESIRRCVEAIPQRRVDVLGRKEGGGCALPCRQCRLSTPHSTVGAWGSWGFLQRRGS</sequence>
<accession>K7GA70</accession>
<evidence type="ECO:0000313" key="4">
    <source>
        <dbReference type="Proteomes" id="UP000007267"/>
    </source>
</evidence>
<dbReference type="Ensembl" id="ENSPSIT00000017259.1">
    <property type="protein sequence ID" value="ENSPSIP00000017181.1"/>
    <property type="gene ID" value="ENSPSIG00000015292.1"/>
</dbReference>
<dbReference type="InterPro" id="IPR036291">
    <property type="entry name" value="NAD(P)-bd_dom_sf"/>
</dbReference>
<comment type="similarity">
    <text evidence="1">Belongs to the short-chain dehydrogenases/reductases (SDR) family.</text>
</comment>
<dbReference type="Proteomes" id="UP000007267">
    <property type="component" value="Unassembled WGS sequence"/>
</dbReference>
<evidence type="ECO:0000313" key="3">
    <source>
        <dbReference type="Ensembl" id="ENSPSIP00000017181.1"/>
    </source>
</evidence>
<dbReference type="Pfam" id="PF00106">
    <property type="entry name" value="adh_short"/>
    <property type="match status" value="1"/>
</dbReference>
<reference evidence="4" key="1">
    <citation type="submission" date="2011-10" db="EMBL/GenBank/DDBJ databases">
        <authorList>
            <consortium name="Soft-shell Turtle Genome Consortium"/>
        </authorList>
    </citation>
    <scope>NUCLEOTIDE SEQUENCE [LARGE SCALE GENOMIC DNA]</scope>
    <source>
        <strain evidence="4">Daiwa-1</strain>
    </source>
</reference>
<reference evidence="3" key="3">
    <citation type="submission" date="2025-08" db="UniProtKB">
        <authorList>
            <consortium name="Ensembl"/>
        </authorList>
    </citation>
    <scope>IDENTIFICATION</scope>
</reference>
<dbReference type="STRING" id="13735.ENSPSIP00000017181"/>
<keyword evidence="4" id="KW-1185">Reference proteome</keyword>
<proteinExistence type="inferred from homology"/>
<keyword evidence="2" id="KW-0560">Oxidoreductase</keyword>
<protein>
    <submittedName>
        <fullName evidence="3">Retinol dehydrogenase 8</fullName>
    </submittedName>
</protein>
<reference evidence="3" key="4">
    <citation type="submission" date="2025-09" db="UniProtKB">
        <authorList>
            <consortium name="Ensembl"/>
        </authorList>
    </citation>
    <scope>IDENTIFICATION</scope>
</reference>
<dbReference type="HOGENOM" id="CLU_163469_0_0_1"/>
<dbReference type="EMBL" id="AGCU01098660">
    <property type="status" value="NOT_ANNOTATED_CDS"/>
    <property type="molecule type" value="Genomic_DNA"/>
</dbReference>
<name>K7GA70_PELSI</name>
<dbReference type="eggNOG" id="KOG1205">
    <property type="taxonomic scope" value="Eukaryota"/>
</dbReference>
<dbReference type="OMA" id="AWGSWGF"/>
<evidence type="ECO:0000256" key="1">
    <source>
        <dbReference type="ARBA" id="ARBA00006484"/>
    </source>
</evidence>
<dbReference type="AlphaFoldDB" id="K7GA70"/>
<dbReference type="SUPFAM" id="SSF51735">
    <property type="entry name" value="NAD(P)-binding Rossmann-fold domains"/>
    <property type="match status" value="1"/>
</dbReference>
<organism evidence="3 4">
    <name type="scientific">Pelodiscus sinensis</name>
    <name type="common">Chinese softshell turtle</name>
    <name type="synonym">Trionyx sinensis</name>
    <dbReference type="NCBI Taxonomy" id="13735"/>
    <lineage>
        <taxon>Eukaryota</taxon>
        <taxon>Metazoa</taxon>
        <taxon>Chordata</taxon>
        <taxon>Craniata</taxon>
        <taxon>Vertebrata</taxon>
        <taxon>Euteleostomi</taxon>
        <taxon>Archelosauria</taxon>
        <taxon>Testudinata</taxon>
        <taxon>Testudines</taxon>
        <taxon>Cryptodira</taxon>
        <taxon>Trionychia</taxon>
        <taxon>Trionychidae</taxon>
        <taxon>Pelodiscus</taxon>
    </lineage>
</organism>
<dbReference type="EMBL" id="AGCU01098657">
    <property type="status" value="NOT_ANNOTATED_CDS"/>
    <property type="molecule type" value="Genomic_DNA"/>
</dbReference>
<evidence type="ECO:0000256" key="2">
    <source>
        <dbReference type="ARBA" id="ARBA00023002"/>
    </source>
</evidence>
<dbReference type="GO" id="GO:0016491">
    <property type="term" value="F:oxidoreductase activity"/>
    <property type="evidence" value="ECO:0007669"/>
    <property type="project" value="UniProtKB-KW"/>
</dbReference>
<dbReference type="PANTHER" id="PTHR43391">
    <property type="entry name" value="RETINOL DEHYDROGENASE-RELATED"/>
    <property type="match status" value="1"/>
</dbReference>
<dbReference type="GO" id="GO:0005829">
    <property type="term" value="C:cytosol"/>
    <property type="evidence" value="ECO:0007669"/>
    <property type="project" value="TreeGrafter"/>
</dbReference>